<proteinExistence type="predicted"/>
<gene>
    <name evidence="2" type="ORF">GQ43DRAFT_370806</name>
</gene>
<dbReference type="CDD" id="cd02440">
    <property type="entry name" value="AdoMet_MTases"/>
    <property type="match status" value="1"/>
</dbReference>
<name>A0A9P4JSD8_9PLEO</name>
<dbReference type="EMBL" id="ML993965">
    <property type="protein sequence ID" value="KAF2201688.1"/>
    <property type="molecule type" value="Genomic_DNA"/>
</dbReference>
<dbReference type="InterPro" id="IPR025714">
    <property type="entry name" value="Methyltranfer_dom"/>
</dbReference>
<dbReference type="InterPro" id="IPR029063">
    <property type="entry name" value="SAM-dependent_MTases_sf"/>
</dbReference>
<keyword evidence="2" id="KW-0808">Transferase</keyword>
<evidence type="ECO:0000313" key="2">
    <source>
        <dbReference type="EMBL" id="KAF2201688.1"/>
    </source>
</evidence>
<dbReference type="AlphaFoldDB" id="A0A9P4JSD8"/>
<dbReference type="GO" id="GO:0008168">
    <property type="term" value="F:methyltransferase activity"/>
    <property type="evidence" value="ECO:0007669"/>
    <property type="project" value="UniProtKB-KW"/>
</dbReference>
<reference evidence="2" key="1">
    <citation type="journal article" date="2020" name="Stud. Mycol.">
        <title>101 Dothideomycetes genomes: a test case for predicting lifestyles and emergence of pathogens.</title>
        <authorList>
            <person name="Haridas S."/>
            <person name="Albert R."/>
            <person name="Binder M."/>
            <person name="Bloem J."/>
            <person name="Labutti K."/>
            <person name="Salamov A."/>
            <person name="Andreopoulos B."/>
            <person name="Baker S."/>
            <person name="Barry K."/>
            <person name="Bills G."/>
            <person name="Bluhm B."/>
            <person name="Cannon C."/>
            <person name="Castanera R."/>
            <person name="Culley D."/>
            <person name="Daum C."/>
            <person name="Ezra D."/>
            <person name="Gonzalez J."/>
            <person name="Henrissat B."/>
            <person name="Kuo A."/>
            <person name="Liang C."/>
            <person name="Lipzen A."/>
            <person name="Lutzoni F."/>
            <person name="Magnuson J."/>
            <person name="Mondo S."/>
            <person name="Nolan M."/>
            <person name="Ohm R."/>
            <person name="Pangilinan J."/>
            <person name="Park H.-J."/>
            <person name="Ramirez L."/>
            <person name="Alfaro M."/>
            <person name="Sun H."/>
            <person name="Tritt A."/>
            <person name="Yoshinaga Y."/>
            <person name="Zwiers L.-H."/>
            <person name="Turgeon B."/>
            <person name="Goodwin S."/>
            <person name="Spatafora J."/>
            <person name="Crous P."/>
            <person name="Grigoriev I."/>
        </authorList>
    </citation>
    <scope>NUCLEOTIDE SEQUENCE</scope>
    <source>
        <strain evidence="2">ATCC 74209</strain>
    </source>
</reference>
<keyword evidence="3" id="KW-1185">Reference proteome</keyword>
<dbReference type="SUPFAM" id="SSF53335">
    <property type="entry name" value="S-adenosyl-L-methionine-dependent methyltransferases"/>
    <property type="match status" value="1"/>
</dbReference>
<dbReference type="Gene3D" id="3.40.50.150">
    <property type="entry name" value="Vaccinia Virus protein VP39"/>
    <property type="match status" value="1"/>
</dbReference>
<evidence type="ECO:0000259" key="1">
    <source>
        <dbReference type="Pfam" id="PF13847"/>
    </source>
</evidence>
<sequence length="285" mass="32090">MPQPKSAYDSSYKQTYHRSVTAVHSARTAEKEAAFVLPHLFPHYRILDVGCGPGSITTGFSKYVTAGSVTGIDFSEEVLEQARSFALSQGQPQTRFEVGNILEGLKYPDASFDVVFCNQTLIHIPDPVKALREMKRVCAPGGFVACREADMPWKWHPYLPGLQLWDKYMYGLLFGMTDSPHPQNLPHGPEYRGGSLIHVWARQAGFDPTKMKKGADVELYSSEQERKWFGESYIARIEHGGAGDKFRKLDANEEELQTILADLRAWMNDVDGWFSIFHGEIICPV</sequence>
<accession>A0A9P4JSD8</accession>
<comment type="caution">
    <text evidence="2">The sequence shown here is derived from an EMBL/GenBank/DDBJ whole genome shotgun (WGS) entry which is preliminary data.</text>
</comment>
<dbReference type="PANTHER" id="PTHR43591">
    <property type="entry name" value="METHYLTRANSFERASE"/>
    <property type="match status" value="1"/>
</dbReference>
<dbReference type="GO" id="GO:0032259">
    <property type="term" value="P:methylation"/>
    <property type="evidence" value="ECO:0007669"/>
    <property type="project" value="UniProtKB-KW"/>
</dbReference>
<keyword evidence="2" id="KW-0489">Methyltransferase</keyword>
<organism evidence="2 3">
    <name type="scientific">Delitschia confertaspora ATCC 74209</name>
    <dbReference type="NCBI Taxonomy" id="1513339"/>
    <lineage>
        <taxon>Eukaryota</taxon>
        <taxon>Fungi</taxon>
        <taxon>Dikarya</taxon>
        <taxon>Ascomycota</taxon>
        <taxon>Pezizomycotina</taxon>
        <taxon>Dothideomycetes</taxon>
        <taxon>Pleosporomycetidae</taxon>
        <taxon>Pleosporales</taxon>
        <taxon>Delitschiaceae</taxon>
        <taxon>Delitschia</taxon>
    </lineage>
</organism>
<evidence type="ECO:0000313" key="3">
    <source>
        <dbReference type="Proteomes" id="UP000799536"/>
    </source>
</evidence>
<dbReference type="Pfam" id="PF13847">
    <property type="entry name" value="Methyltransf_31"/>
    <property type="match status" value="1"/>
</dbReference>
<dbReference type="OrthoDB" id="10017101at2759"/>
<dbReference type="Proteomes" id="UP000799536">
    <property type="component" value="Unassembled WGS sequence"/>
</dbReference>
<protein>
    <submittedName>
        <fullName evidence="2">UbiE/COQ5 methyltransferase</fullName>
    </submittedName>
</protein>
<feature type="domain" description="Methyltransferase" evidence="1">
    <location>
        <begin position="42"/>
        <end position="150"/>
    </location>
</feature>
<dbReference type="PANTHER" id="PTHR43591:SF24">
    <property type="entry name" value="2-METHOXY-6-POLYPRENYL-1,4-BENZOQUINOL METHYLASE, MITOCHONDRIAL"/>
    <property type="match status" value="1"/>
</dbReference>